<protein>
    <submittedName>
        <fullName evidence="2">Uncharacterized protein</fullName>
    </submittedName>
</protein>
<dbReference type="Proteomes" id="UP000257039">
    <property type="component" value="Unassembled WGS sequence"/>
</dbReference>
<keyword evidence="1" id="KW-0812">Transmembrane</keyword>
<gene>
    <name evidence="2" type="ORF">B9G39_04160</name>
</gene>
<evidence type="ECO:0000313" key="2">
    <source>
        <dbReference type="EMBL" id="RDH42705.1"/>
    </source>
</evidence>
<evidence type="ECO:0000256" key="1">
    <source>
        <dbReference type="SAM" id="Phobius"/>
    </source>
</evidence>
<organism evidence="2 3">
    <name type="scientific">Zooshikella ganghwensis</name>
    <dbReference type="NCBI Taxonomy" id="202772"/>
    <lineage>
        <taxon>Bacteria</taxon>
        <taxon>Pseudomonadati</taxon>
        <taxon>Pseudomonadota</taxon>
        <taxon>Gammaproteobacteria</taxon>
        <taxon>Oceanospirillales</taxon>
        <taxon>Zooshikellaceae</taxon>
        <taxon>Zooshikella</taxon>
    </lineage>
</organism>
<comment type="caution">
    <text evidence="2">The sequence shown here is derived from an EMBL/GenBank/DDBJ whole genome shotgun (WGS) entry which is preliminary data.</text>
</comment>
<name>A0A4P9VHP9_9GAMM</name>
<dbReference type="AlphaFoldDB" id="A0A4P9VHP9"/>
<keyword evidence="3" id="KW-1185">Reference proteome</keyword>
<accession>A0A4P9VHP9</accession>
<keyword evidence="1" id="KW-0472">Membrane</keyword>
<keyword evidence="1" id="KW-1133">Transmembrane helix</keyword>
<proteinExistence type="predicted"/>
<sequence>MKLKQSAYYAFLCMIFSFIPLYHALKEQHTTQNAAFICSLWTENPVFNSVTATKSTYDLFFIPYNYIK</sequence>
<reference evidence="2 3" key="1">
    <citation type="submission" date="2017-04" db="EMBL/GenBank/DDBJ databases">
        <title>Draft genome sequence of Zooshikella ganghwensis VG4 isolated from Red Sea sediments.</title>
        <authorList>
            <person name="Rehman Z."/>
            <person name="Alam I."/>
            <person name="Kamau A."/>
            <person name="Bajic V."/>
            <person name="Leiknes T."/>
        </authorList>
    </citation>
    <scope>NUCLEOTIDE SEQUENCE [LARGE SCALE GENOMIC DNA]</scope>
    <source>
        <strain evidence="2 3">VG4</strain>
    </source>
</reference>
<dbReference type="EMBL" id="NDXW01000001">
    <property type="protein sequence ID" value="RDH42705.1"/>
    <property type="molecule type" value="Genomic_DNA"/>
</dbReference>
<evidence type="ECO:0000313" key="3">
    <source>
        <dbReference type="Proteomes" id="UP000257039"/>
    </source>
</evidence>
<feature type="transmembrane region" description="Helical" evidence="1">
    <location>
        <begin position="7"/>
        <end position="25"/>
    </location>
</feature>